<feature type="region of interest" description="Disordered" evidence="1">
    <location>
        <begin position="273"/>
        <end position="298"/>
    </location>
</feature>
<name>A0ABT7PF37_9BACT</name>
<evidence type="ECO:0000313" key="3">
    <source>
        <dbReference type="Proteomes" id="UP001239462"/>
    </source>
</evidence>
<accession>A0ABT7PF37</accession>
<evidence type="ECO:0000313" key="2">
    <source>
        <dbReference type="EMBL" id="MDM4014846.1"/>
    </source>
</evidence>
<keyword evidence="3" id="KW-1185">Reference proteome</keyword>
<gene>
    <name evidence="2" type="ORF">QTN89_05345</name>
</gene>
<proteinExistence type="predicted"/>
<dbReference type="RefSeq" id="WP_149496789.1">
    <property type="nucleotide sequence ID" value="NZ_JASZZN010000003.1"/>
</dbReference>
<feature type="region of interest" description="Disordered" evidence="1">
    <location>
        <begin position="32"/>
        <end position="58"/>
    </location>
</feature>
<evidence type="ECO:0008006" key="4">
    <source>
        <dbReference type="Google" id="ProtNLM"/>
    </source>
</evidence>
<evidence type="ECO:0000256" key="1">
    <source>
        <dbReference type="SAM" id="MobiDB-lite"/>
    </source>
</evidence>
<feature type="compositionally biased region" description="Basic and acidic residues" evidence="1">
    <location>
        <begin position="87"/>
        <end position="101"/>
    </location>
</feature>
<dbReference type="Proteomes" id="UP001239462">
    <property type="component" value="Unassembled WGS sequence"/>
</dbReference>
<feature type="compositionally biased region" description="Basic and acidic residues" evidence="1">
    <location>
        <begin position="34"/>
        <end position="51"/>
    </location>
</feature>
<feature type="compositionally biased region" description="Basic and acidic residues" evidence="1">
    <location>
        <begin position="288"/>
        <end position="298"/>
    </location>
</feature>
<dbReference type="EMBL" id="JASZZN010000003">
    <property type="protein sequence ID" value="MDM4014846.1"/>
    <property type="molecule type" value="Genomic_DNA"/>
</dbReference>
<feature type="region of interest" description="Disordered" evidence="1">
    <location>
        <begin position="87"/>
        <end position="121"/>
    </location>
</feature>
<organism evidence="2 3">
    <name type="scientific">Roseiconus lacunae</name>
    <dbReference type="NCBI Taxonomy" id="2605694"/>
    <lineage>
        <taxon>Bacteria</taxon>
        <taxon>Pseudomonadati</taxon>
        <taxon>Planctomycetota</taxon>
        <taxon>Planctomycetia</taxon>
        <taxon>Pirellulales</taxon>
        <taxon>Pirellulaceae</taxon>
        <taxon>Roseiconus</taxon>
    </lineage>
</organism>
<comment type="caution">
    <text evidence="2">The sequence shown here is derived from an EMBL/GenBank/DDBJ whole genome shotgun (WGS) entry which is preliminary data.</text>
</comment>
<reference evidence="2 3" key="1">
    <citation type="submission" date="2023-06" db="EMBL/GenBank/DDBJ databases">
        <title>Roseiconus lacunae JC819 isolated from Gulf of Mannar region, Tamil Nadu.</title>
        <authorList>
            <person name="Pk S."/>
            <person name="Ch S."/>
            <person name="Ch V.R."/>
        </authorList>
    </citation>
    <scope>NUCLEOTIDE SEQUENCE [LARGE SCALE GENOMIC DNA]</scope>
    <source>
        <strain evidence="2 3">JC819</strain>
    </source>
</reference>
<sequence>MKNLPRQMSAPVEAIATLIIFFSLSHVAFARPSGPDDRNRTENEQVEHRSETGTGQTAERFVLSGVNRAIPLLRLKEIKEAINLSEDQERALRRSQERNLEPKATSAVVQQDSSDSDGLQTQKESIAVLRKEWAKTSREHLEEILHPEQFERLYQISLQLRGIGALQDREVMRRLKISSKQRHEMVDRQIAFLRRLENVDLRAADEKGMHSLREQMGASVLGVLNEEQVEQWDAMKGPEFQIPERWHQRGVMQRELQQQPAYPFEPVSSPAAVKKRVIVKQRQTTRAEQPREREMHDD</sequence>
<protein>
    <recommendedName>
        <fullName evidence="4">DUF3106 domain-containing protein</fullName>
    </recommendedName>
</protein>